<dbReference type="InterPro" id="IPR023408">
    <property type="entry name" value="MscS_beta-dom_sf"/>
</dbReference>
<dbReference type="PANTHER" id="PTHR30566:SF5">
    <property type="entry name" value="MECHANOSENSITIVE ION CHANNEL PROTEIN 1, MITOCHONDRIAL-RELATED"/>
    <property type="match status" value="1"/>
</dbReference>
<evidence type="ECO:0000256" key="2">
    <source>
        <dbReference type="ARBA" id="ARBA00022692"/>
    </source>
</evidence>
<dbReference type="SUPFAM" id="SSF50182">
    <property type="entry name" value="Sm-like ribonucleoproteins"/>
    <property type="match status" value="1"/>
</dbReference>
<gene>
    <name evidence="7" type="ORF">HJC23_007439</name>
</gene>
<organism evidence="7 8">
    <name type="scientific">Cyclotella cryptica</name>
    <dbReference type="NCBI Taxonomy" id="29204"/>
    <lineage>
        <taxon>Eukaryota</taxon>
        <taxon>Sar</taxon>
        <taxon>Stramenopiles</taxon>
        <taxon>Ochrophyta</taxon>
        <taxon>Bacillariophyta</taxon>
        <taxon>Coscinodiscophyceae</taxon>
        <taxon>Thalassiosirophycidae</taxon>
        <taxon>Stephanodiscales</taxon>
        <taxon>Stephanodiscaceae</taxon>
        <taxon>Cyclotella</taxon>
    </lineage>
</organism>
<keyword evidence="4" id="KW-0472">Membrane</keyword>
<dbReference type="Gene3D" id="1.10.287.1260">
    <property type="match status" value="1"/>
</dbReference>
<evidence type="ECO:0000313" key="8">
    <source>
        <dbReference type="Proteomes" id="UP001516023"/>
    </source>
</evidence>
<evidence type="ECO:0000256" key="1">
    <source>
        <dbReference type="ARBA" id="ARBA00004370"/>
    </source>
</evidence>
<dbReference type="InterPro" id="IPR006685">
    <property type="entry name" value="MscS_channel_2nd"/>
</dbReference>
<keyword evidence="3" id="KW-1133">Transmembrane helix</keyword>
<comment type="subcellular location">
    <subcellularLocation>
        <location evidence="1">Membrane</location>
    </subcellularLocation>
</comment>
<feature type="domain" description="Mechanosensitive ion channel MscS" evidence="6">
    <location>
        <begin position="292"/>
        <end position="359"/>
    </location>
</feature>
<dbReference type="PANTHER" id="PTHR30566">
    <property type="entry name" value="YNAI-RELATED MECHANOSENSITIVE ION CHANNEL"/>
    <property type="match status" value="1"/>
</dbReference>
<accession>A0ABD3QJE9</accession>
<dbReference type="EMBL" id="JABMIG020000035">
    <property type="protein sequence ID" value="KAL3799966.1"/>
    <property type="molecule type" value="Genomic_DNA"/>
</dbReference>
<feature type="signal peptide" evidence="5">
    <location>
        <begin position="1"/>
        <end position="22"/>
    </location>
</feature>
<keyword evidence="5" id="KW-0732">Signal</keyword>
<name>A0ABD3QJE9_9STRA</name>
<dbReference type="GO" id="GO:0016020">
    <property type="term" value="C:membrane"/>
    <property type="evidence" value="ECO:0007669"/>
    <property type="project" value="UniProtKB-SubCell"/>
</dbReference>
<evidence type="ECO:0000259" key="6">
    <source>
        <dbReference type="Pfam" id="PF00924"/>
    </source>
</evidence>
<reference evidence="7 8" key="1">
    <citation type="journal article" date="2020" name="G3 (Bethesda)">
        <title>Improved Reference Genome for Cyclotella cryptica CCMP332, a Model for Cell Wall Morphogenesis, Salinity Adaptation, and Lipid Production in Diatoms (Bacillariophyta).</title>
        <authorList>
            <person name="Roberts W.R."/>
            <person name="Downey K.M."/>
            <person name="Ruck E.C."/>
            <person name="Traller J.C."/>
            <person name="Alverson A.J."/>
        </authorList>
    </citation>
    <scope>NUCLEOTIDE SEQUENCE [LARGE SCALE GENOMIC DNA]</scope>
    <source>
        <strain evidence="7 8">CCMP332</strain>
    </source>
</reference>
<dbReference type="Proteomes" id="UP001516023">
    <property type="component" value="Unassembled WGS sequence"/>
</dbReference>
<feature type="chain" id="PRO_5044786146" description="Mechanosensitive ion channel MscS domain-containing protein" evidence="5">
    <location>
        <begin position="23"/>
        <end position="477"/>
    </location>
</feature>
<keyword evidence="8" id="KW-1185">Reference proteome</keyword>
<comment type="caution">
    <text evidence="7">The sequence shown here is derived from an EMBL/GenBank/DDBJ whole genome shotgun (WGS) entry which is preliminary data.</text>
</comment>
<dbReference type="AlphaFoldDB" id="A0ABD3QJE9"/>
<proteinExistence type="predicted"/>
<sequence>MRLRSLISVAVVFTAFAEETSAFVPTHYNHGLLTFGGARKPRCTGSAGDEHARSRNSLFCPSRNLLPFNSRTSLKMSLESGRKLATMGRIPWQKLLISKSQGRQIIAIIRSETHVLDLSVMLTLAFFSEKVGKYLYQSIFRRFRENVSYDESITKQVEVNLGQAAKLGLVCYTFDAFEIVLEVTGIKGKQTDISTLAAKLIYATWIALRARVYKRQFFEAAFEYASKLSPQSKKKRVGKVEIVDKITDFFLFGVLSFIWIDILQIKRGHALSSIFALSGAGTLALTLALQDLAKRVINGLAISTSEVFTVGDTIQLGDGTSGTVTNVGWLSTEIRGSDEIVTKIPNTQLSDIRVSNLSRVKLSQVKQNLCFKYDYLDDIPELVHEIKKEIPLSCDKVIIDGSRPFRVKWVGYRPDGLEVVVDCRLKVPLTSSAYHDARQDIMEAIARVVKRKGIKFSPPTALKLVSTGKDQERDLVI</sequence>
<dbReference type="InterPro" id="IPR010920">
    <property type="entry name" value="LSM_dom_sf"/>
</dbReference>
<keyword evidence="2" id="KW-0812">Transmembrane</keyword>
<evidence type="ECO:0000256" key="4">
    <source>
        <dbReference type="ARBA" id="ARBA00023136"/>
    </source>
</evidence>
<dbReference type="Gene3D" id="2.30.30.60">
    <property type="match status" value="1"/>
</dbReference>
<protein>
    <recommendedName>
        <fullName evidence="6">Mechanosensitive ion channel MscS domain-containing protein</fullName>
    </recommendedName>
</protein>
<evidence type="ECO:0000313" key="7">
    <source>
        <dbReference type="EMBL" id="KAL3799966.1"/>
    </source>
</evidence>
<dbReference type="Pfam" id="PF00924">
    <property type="entry name" value="MS_channel_2nd"/>
    <property type="match status" value="1"/>
</dbReference>
<evidence type="ECO:0000256" key="3">
    <source>
        <dbReference type="ARBA" id="ARBA00022989"/>
    </source>
</evidence>
<evidence type="ECO:0000256" key="5">
    <source>
        <dbReference type="SAM" id="SignalP"/>
    </source>
</evidence>